<sequence>MTLTTENILLISSLLLFAGVIASKTSGKTGIPALLIFLGVGMLAGSDGLGGIMFDDPNLTQFLGIISLTFILFSGGLDTKWPSIKPVLWQGVSLSTVGVLLTSITLGAFVYWVSDLDFMESWLLGAIVSSTDAAAVFSILRAKSIGLKGNLRPLLELESGSNDPMAYFLTIALTSIIVSPHYNIWEVIPFFFVQMAVGALVGWLMGRMCVLLMNKINLDFEGLYPVLMLALVMLTYTLTDLFSGNGFLAVYICALTVGNGKMVHKKSMMKFFDGVAWLMQVVMFITLGLLVFPTQMLPIIGISLTAALFLILVARPLGVFLALTPFKLSLREKTFLSWVGLRGAVPIVFATIPMIAGLPSSGVIFHIVFFIVLTSVALQATTLPLAAKLLDLALPASLKRKSLLDLELSDEFKNALIELDIPDESPATGKKILELDLPSTCLIVLINRNSQFITPNGQTEIEAGDTLMIMLENTDQETIIKNALL</sequence>
<dbReference type="Gene3D" id="3.30.70.1450">
    <property type="entry name" value="Regulator of K+ conductance, C-terminal domain"/>
    <property type="match status" value="1"/>
</dbReference>
<evidence type="ECO:0000256" key="6">
    <source>
        <dbReference type="ARBA" id="ARBA00022692"/>
    </source>
</evidence>
<evidence type="ECO:0000256" key="1">
    <source>
        <dbReference type="ARBA" id="ARBA00004651"/>
    </source>
</evidence>
<dbReference type="Gene3D" id="1.20.1530.20">
    <property type="match status" value="1"/>
</dbReference>
<evidence type="ECO:0000256" key="5">
    <source>
        <dbReference type="ARBA" id="ARBA00022538"/>
    </source>
</evidence>
<feature type="transmembrane region" description="Helical" evidence="10">
    <location>
        <begin position="222"/>
        <end position="239"/>
    </location>
</feature>
<feature type="transmembrane region" description="Helical" evidence="10">
    <location>
        <begin position="87"/>
        <end position="110"/>
    </location>
</feature>
<evidence type="ECO:0000313" key="12">
    <source>
        <dbReference type="EMBL" id="MBD8488985.1"/>
    </source>
</evidence>
<dbReference type="Pfam" id="PF00999">
    <property type="entry name" value="Na_H_Exchanger"/>
    <property type="match status" value="1"/>
</dbReference>
<dbReference type="EMBL" id="JACYTQ010000003">
    <property type="protein sequence ID" value="MBD8488985.1"/>
    <property type="molecule type" value="Genomic_DNA"/>
</dbReference>
<feature type="transmembrane region" description="Helical" evidence="10">
    <location>
        <begin position="122"/>
        <end position="143"/>
    </location>
</feature>
<keyword evidence="13" id="KW-1185">Reference proteome</keyword>
<comment type="subcellular location">
    <subcellularLocation>
        <location evidence="1">Cell membrane</location>
        <topology evidence="1">Multi-pass membrane protein</topology>
    </subcellularLocation>
</comment>
<evidence type="ECO:0000256" key="3">
    <source>
        <dbReference type="ARBA" id="ARBA00022449"/>
    </source>
</evidence>
<evidence type="ECO:0000259" key="11">
    <source>
        <dbReference type="PROSITE" id="PS51202"/>
    </source>
</evidence>
<keyword evidence="9 10" id="KW-0472">Membrane</keyword>
<dbReference type="InterPro" id="IPR006153">
    <property type="entry name" value="Cation/H_exchanger_TM"/>
</dbReference>
<evidence type="ECO:0000256" key="7">
    <source>
        <dbReference type="ARBA" id="ARBA00022989"/>
    </source>
</evidence>
<dbReference type="NCBIfam" id="NF003715">
    <property type="entry name" value="PRK05326.1-2"/>
    <property type="match status" value="1"/>
</dbReference>
<dbReference type="PANTHER" id="PTHR32507">
    <property type="entry name" value="NA(+)/H(+) ANTIPORTER 1"/>
    <property type="match status" value="1"/>
</dbReference>
<keyword evidence="5" id="KW-0633">Potassium transport</keyword>
<feature type="transmembrane region" description="Helical" evidence="10">
    <location>
        <begin position="275"/>
        <end position="293"/>
    </location>
</feature>
<dbReference type="NCBIfam" id="NF003716">
    <property type="entry name" value="PRK05326.1-3"/>
    <property type="match status" value="1"/>
</dbReference>
<dbReference type="Proteomes" id="UP000647133">
    <property type="component" value="Unassembled WGS sequence"/>
</dbReference>
<dbReference type="SUPFAM" id="SSF116726">
    <property type="entry name" value="TrkA C-terminal domain-like"/>
    <property type="match status" value="1"/>
</dbReference>
<keyword evidence="8" id="KW-0406">Ion transport</keyword>
<keyword evidence="4" id="KW-1003">Cell membrane</keyword>
<dbReference type="PANTHER" id="PTHR32507:SF7">
    <property type="entry name" value="K(+)_H(+) ANTIPORTER NHAP2"/>
    <property type="match status" value="1"/>
</dbReference>
<feature type="transmembrane region" description="Helical" evidence="10">
    <location>
        <begin position="6"/>
        <end position="22"/>
    </location>
</feature>
<protein>
    <submittedName>
        <fullName evidence="12">Potassium/proton antiporter</fullName>
    </submittedName>
</protein>
<gene>
    <name evidence="12" type="ORF">IFO69_09535</name>
</gene>
<name>A0ABR9AJH8_9BACT</name>
<dbReference type="InterPro" id="IPR006037">
    <property type="entry name" value="RCK_C"/>
</dbReference>
<keyword evidence="3" id="KW-0050">Antiport</keyword>
<dbReference type="RefSeq" id="WP_192009881.1">
    <property type="nucleotide sequence ID" value="NZ_JACYTQ010000003.1"/>
</dbReference>
<keyword evidence="7 10" id="KW-1133">Transmembrane helix</keyword>
<dbReference type="InterPro" id="IPR036721">
    <property type="entry name" value="RCK_C_sf"/>
</dbReference>
<evidence type="ECO:0000313" key="13">
    <source>
        <dbReference type="Proteomes" id="UP000647133"/>
    </source>
</evidence>
<reference evidence="12 13" key="1">
    <citation type="submission" date="2020-09" db="EMBL/GenBank/DDBJ databases">
        <title>Echinicola sp. CAU 1574 isolated from sand of Sido Beach.</title>
        <authorList>
            <person name="Kim W."/>
        </authorList>
    </citation>
    <scope>NUCLEOTIDE SEQUENCE [LARGE SCALE GENOMIC DNA]</scope>
    <source>
        <strain evidence="12 13">CAU 1574</strain>
    </source>
</reference>
<feature type="domain" description="RCK C-terminal" evidence="11">
    <location>
        <begin position="404"/>
        <end position="485"/>
    </location>
</feature>
<feature type="transmembrane region" description="Helical" evidence="10">
    <location>
        <begin position="34"/>
        <end position="53"/>
    </location>
</feature>
<organism evidence="12 13">
    <name type="scientific">Echinicola arenosa</name>
    <dbReference type="NCBI Taxonomy" id="2774144"/>
    <lineage>
        <taxon>Bacteria</taxon>
        <taxon>Pseudomonadati</taxon>
        <taxon>Bacteroidota</taxon>
        <taxon>Cytophagia</taxon>
        <taxon>Cytophagales</taxon>
        <taxon>Cyclobacteriaceae</taxon>
        <taxon>Echinicola</taxon>
    </lineage>
</organism>
<accession>A0ABR9AJH8</accession>
<feature type="transmembrane region" description="Helical" evidence="10">
    <location>
        <begin position="188"/>
        <end position="210"/>
    </location>
</feature>
<evidence type="ECO:0000256" key="9">
    <source>
        <dbReference type="ARBA" id="ARBA00023136"/>
    </source>
</evidence>
<keyword evidence="6 10" id="KW-0812">Transmembrane</keyword>
<comment type="caution">
    <text evidence="12">The sequence shown here is derived from an EMBL/GenBank/DDBJ whole genome shotgun (WGS) entry which is preliminary data.</text>
</comment>
<feature type="transmembrane region" description="Helical" evidence="10">
    <location>
        <begin position="335"/>
        <end position="358"/>
    </location>
</feature>
<evidence type="ECO:0000256" key="10">
    <source>
        <dbReference type="SAM" id="Phobius"/>
    </source>
</evidence>
<evidence type="ECO:0000256" key="4">
    <source>
        <dbReference type="ARBA" id="ARBA00022475"/>
    </source>
</evidence>
<dbReference type="PROSITE" id="PS51202">
    <property type="entry name" value="RCK_C"/>
    <property type="match status" value="1"/>
</dbReference>
<evidence type="ECO:0000256" key="8">
    <source>
        <dbReference type="ARBA" id="ARBA00023065"/>
    </source>
</evidence>
<proteinExistence type="predicted"/>
<evidence type="ECO:0000256" key="2">
    <source>
        <dbReference type="ARBA" id="ARBA00022448"/>
    </source>
</evidence>
<dbReference type="InterPro" id="IPR038770">
    <property type="entry name" value="Na+/solute_symporter_sf"/>
</dbReference>
<dbReference type="Pfam" id="PF02080">
    <property type="entry name" value="TrkA_C"/>
    <property type="match status" value="1"/>
</dbReference>
<feature type="transmembrane region" description="Helical" evidence="10">
    <location>
        <begin position="59"/>
        <end position="75"/>
    </location>
</feature>
<keyword evidence="5" id="KW-0630">Potassium</keyword>
<feature type="transmembrane region" description="Helical" evidence="10">
    <location>
        <begin position="364"/>
        <end position="390"/>
    </location>
</feature>
<keyword evidence="2" id="KW-0813">Transport</keyword>
<feature type="transmembrane region" description="Helical" evidence="10">
    <location>
        <begin position="299"/>
        <end position="323"/>
    </location>
</feature>